<dbReference type="PROSITE" id="PS50878">
    <property type="entry name" value="RT_POL"/>
    <property type="match status" value="1"/>
</dbReference>
<feature type="domain" description="Reverse transcriptase" evidence="1">
    <location>
        <begin position="20"/>
        <end position="314"/>
    </location>
</feature>
<evidence type="ECO:0000259" key="1">
    <source>
        <dbReference type="PROSITE" id="PS50878"/>
    </source>
</evidence>
<sequence>MVERKEVNVTAPLLRVLFEHIRSTGDFPSQFISSVLTPIHKKGDVMDMSNYRGLAVGGVLAKLYAFLLENRLNGWSENCGARSPYQGGFRRKRGTVHNIFALRHLLDSHRRAGGAINHPLFVCQIDFEKAFDRVPRDLLWLRLEERGLSPEALKAIKACYDKVTLKLRVNGATGCPFESSQGVKQGCPLSPTLYGIFGESFADFIDVLDRDRPSFMYANKCPCADGFRIPLLLYADDLSLFARSRARLERLLQMLGLWCATFGMRVNVKKTEILGVHANPRIREVMGLGPPFVMSSWENGQWASKPIDWVGRARYLGIHYGPDLPFVSCTDELFSAGQRAIFSLINKLRRQGLLLPGVGLKCFNAQIRPILSYGAQVWAPDLLVQILEADESRTCLFDRAVADRMVGLQLSYLRALACVKTATTALVFREFGQHPLHLFWARLIFRFWNKLVESESSIYHHVFREELRFALMGDGLHDSWGAKVLRVLRALGYDVDSVTGSLDTESKVDALSSHKLDIPWLLGELKDRLDAGWANERLTVNPRDFVSDNRRPGVKMCRYEHWMGDPSHLKTYIPSSHHRSLIRFRLCCWAIEVNRPNGRTRADRVCPMCSTGAVEDEYHVFLECPAYEGIRQNLQLSDALPNGNMCAVMTLGDQRLIAKALHEMRRLRSLSTGIPV</sequence>
<proteinExistence type="predicted"/>
<accession>A0A9W6F1Q3</accession>
<protein>
    <recommendedName>
        <fullName evidence="1">Reverse transcriptase domain-containing protein</fullName>
    </recommendedName>
</protein>
<name>A0A9W6F1Q3_9CHLO</name>
<keyword evidence="3" id="KW-1185">Reference proteome</keyword>
<dbReference type="EMBL" id="BRXU01000007">
    <property type="protein sequence ID" value="GLC53428.1"/>
    <property type="molecule type" value="Genomic_DNA"/>
</dbReference>
<dbReference type="PANTHER" id="PTHR47027">
    <property type="entry name" value="REVERSE TRANSCRIPTASE DOMAIN-CONTAINING PROTEIN"/>
    <property type="match status" value="1"/>
</dbReference>
<evidence type="ECO:0000313" key="2">
    <source>
        <dbReference type="EMBL" id="GLC53428.1"/>
    </source>
</evidence>
<dbReference type="SUPFAM" id="SSF56672">
    <property type="entry name" value="DNA/RNA polymerases"/>
    <property type="match status" value="1"/>
</dbReference>
<dbReference type="PANTHER" id="PTHR47027:SF20">
    <property type="entry name" value="REVERSE TRANSCRIPTASE-LIKE PROTEIN WITH RNA-DIRECTED DNA POLYMERASE DOMAIN"/>
    <property type="match status" value="1"/>
</dbReference>
<organism evidence="2 3">
    <name type="scientific">Pleodorina starrii</name>
    <dbReference type="NCBI Taxonomy" id="330485"/>
    <lineage>
        <taxon>Eukaryota</taxon>
        <taxon>Viridiplantae</taxon>
        <taxon>Chlorophyta</taxon>
        <taxon>core chlorophytes</taxon>
        <taxon>Chlorophyceae</taxon>
        <taxon>CS clade</taxon>
        <taxon>Chlamydomonadales</taxon>
        <taxon>Volvocaceae</taxon>
        <taxon>Pleodorina</taxon>
    </lineage>
</organism>
<evidence type="ECO:0000313" key="3">
    <source>
        <dbReference type="Proteomes" id="UP001165080"/>
    </source>
</evidence>
<dbReference type="InterPro" id="IPR000477">
    <property type="entry name" value="RT_dom"/>
</dbReference>
<reference evidence="2 3" key="1">
    <citation type="journal article" date="2023" name="Commun. Biol.">
        <title>Reorganization of the ancestral sex-determining regions during the evolution of trioecy in Pleodorina starrii.</title>
        <authorList>
            <person name="Takahashi K."/>
            <person name="Suzuki S."/>
            <person name="Kawai-Toyooka H."/>
            <person name="Yamamoto K."/>
            <person name="Hamaji T."/>
            <person name="Ootsuki R."/>
            <person name="Yamaguchi H."/>
            <person name="Kawachi M."/>
            <person name="Higashiyama T."/>
            <person name="Nozaki H."/>
        </authorList>
    </citation>
    <scope>NUCLEOTIDE SEQUENCE [LARGE SCALE GENOMIC DNA]</scope>
    <source>
        <strain evidence="2 3">NIES-4479</strain>
    </source>
</reference>
<dbReference type="CDD" id="cd01650">
    <property type="entry name" value="RT_nLTR_like"/>
    <property type="match status" value="1"/>
</dbReference>
<dbReference type="InterPro" id="IPR043502">
    <property type="entry name" value="DNA/RNA_pol_sf"/>
</dbReference>
<gene>
    <name evidence="2" type="primary">PLESTB004434</name>
    <name evidence="2" type="ORF">PLESTB_000743900</name>
</gene>
<dbReference type="Proteomes" id="UP001165080">
    <property type="component" value="Unassembled WGS sequence"/>
</dbReference>
<comment type="caution">
    <text evidence="2">The sequence shown here is derived from an EMBL/GenBank/DDBJ whole genome shotgun (WGS) entry which is preliminary data.</text>
</comment>
<dbReference type="AlphaFoldDB" id="A0A9W6F1Q3"/>
<dbReference type="Pfam" id="PF00078">
    <property type="entry name" value="RVT_1"/>
    <property type="match status" value="1"/>
</dbReference>